<evidence type="ECO:0000313" key="2">
    <source>
        <dbReference type="Proteomes" id="UP000279236"/>
    </source>
</evidence>
<dbReference type="Proteomes" id="UP000279236">
    <property type="component" value="Unassembled WGS sequence"/>
</dbReference>
<reference evidence="1 2" key="1">
    <citation type="submission" date="2018-11" db="EMBL/GenBank/DDBJ databases">
        <title>Genome sequence of Apiotrichum porosum DSM 27194.</title>
        <authorList>
            <person name="Aliyu H."/>
            <person name="Gorte O."/>
            <person name="Ochsenreither K."/>
        </authorList>
    </citation>
    <scope>NUCLEOTIDE SEQUENCE [LARGE SCALE GENOMIC DNA]</scope>
    <source>
        <strain evidence="1 2">DSM 27194</strain>
    </source>
</reference>
<name>A0A427XGK6_9TREE</name>
<dbReference type="EMBL" id="RSCE01000013">
    <property type="protein sequence ID" value="RSH78025.1"/>
    <property type="molecule type" value="Genomic_DNA"/>
</dbReference>
<organism evidence="1 2">
    <name type="scientific">Apiotrichum porosum</name>
    <dbReference type="NCBI Taxonomy" id="105984"/>
    <lineage>
        <taxon>Eukaryota</taxon>
        <taxon>Fungi</taxon>
        <taxon>Dikarya</taxon>
        <taxon>Basidiomycota</taxon>
        <taxon>Agaricomycotina</taxon>
        <taxon>Tremellomycetes</taxon>
        <taxon>Trichosporonales</taxon>
        <taxon>Trichosporonaceae</taxon>
        <taxon>Apiotrichum</taxon>
    </lineage>
</organism>
<evidence type="ECO:0000313" key="1">
    <source>
        <dbReference type="EMBL" id="RSH78025.1"/>
    </source>
</evidence>
<gene>
    <name evidence="1" type="ORF">EHS24_002477</name>
</gene>
<keyword evidence="2" id="KW-1185">Reference proteome</keyword>
<comment type="caution">
    <text evidence="1">The sequence shown here is derived from an EMBL/GenBank/DDBJ whole genome shotgun (WGS) entry which is preliminary data.</text>
</comment>
<dbReference type="RefSeq" id="XP_028473172.1">
    <property type="nucleotide sequence ID" value="XM_028618216.1"/>
</dbReference>
<dbReference type="AlphaFoldDB" id="A0A427XGK6"/>
<accession>A0A427XGK6</accession>
<dbReference type="GeneID" id="39587020"/>
<proteinExistence type="predicted"/>
<protein>
    <submittedName>
        <fullName evidence="1">Uncharacterized protein</fullName>
    </submittedName>
</protein>
<sequence>MAAPYDYDHPLQDRYPGKTLLVDACHIPLHVSLSWFEETVQKLCPGLVSFAVSQDDALHPGANQAFASTQDADRALAVMNNHPVLWGYCITFCLPGDNLYPERRILFTRRVIEPLKYVGPDKPAIEREYWMDEYDWPTGVPSPAQLYDALKRYGNIHHVEMRVEGSDIDRDLDTPWDAMVQLFDPDDACALDSSDQDVDLLGWHVREF</sequence>